<evidence type="ECO:0000256" key="2">
    <source>
        <dbReference type="ARBA" id="ARBA00022679"/>
    </source>
</evidence>
<proteinExistence type="predicted"/>
<dbReference type="CDD" id="cd00761">
    <property type="entry name" value="Glyco_tranf_GTA_type"/>
    <property type="match status" value="1"/>
</dbReference>
<dbReference type="OrthoDB" id="396512at2"/>
<dbReference type="HOGENOM" id="CLU_025996_25_0_9"/>
<dbReference type="Gene3D" id="3.90.550.10">
    <property type="entry name" value="Spore Coat Polysaccharide Biosynthesis Protein SpsA, Chain A"/>
    <property type="match status" value="1"/>
</dbReference>
<protein>
    <recommendedName>
        <fullName evidence="3">Glycosyltransferase 2-like domain-containing protein</fullName>
    </recommendedName>
</protein>
<dbReference type="eggNOG" id="COG1215">
    <property type="taxonomic scope" value="Bacteria"/>
</dbReference>
<dbReference type="PATRIC" id="fig|679201.3.peg.1857"/>
<accession>G5GRG1</accession>
<evidence type="ECO:0000313" key="5">
    <source>
        <dbReference type="Proteomes" id="UP000004129"/>
    </source>
</evidence>
<sequence>MLSRNDAFEQRGEFPLISIIVAVYNTAEYLPQCVDSICEQTYRNIEIILVDDGSTDKSGDICDSYAEKDERICVIHKPNGGQGEARNLGLDVCRGEYIGFVDSDDYIVPHMMERLYRASVEYDATVVCCQSIRLVDDVTHRDSMTETHVYHTKEDMIRALLGRSKRVSPTTAPWNKIYKKEIFAHLRFPVGMMMEDTYIIPDIIDGAQRMVELPDALYYYRARAGSTTLPKHWDSHMGDLLTSYIRVHAVIAQKYPATLDVAEKRLIWAYCGSIFRGAGTAEYRAHMHELRAWQKDLRAQIFSSFRNPYNGLRQMINILMAAYLPPRLYSRIRSQLVDKHCL</sequence>
<dbReference type="AlphaFoldDB" id="G5GRG1"/>
<keyword evidence="2" id="KW-0808">Transferase</keyword>
<dbReference type="Proteomes" id="UP000004129">
    <property type="component" value="Unassembled WGS sequence"/>
</dbReference>
<feature type="domain" description="Glycosyltransferase 2-like" evidence="3">
    <location>
        <begin position="18"/>
        <end position="184"/>
    </location>
</feature>
<dbReference type="Pfam" id="PF00535">
    <property type="entry name" value="Glycos_transf_2"/>
    <property type="match status" value="1"/>
</dbReference>
<evidence type="ECO:0000259" key="3">
    <source>
        <dbReference type="Pfam" id="PF00535"/>
    </source>
</evidence>
<dbReference type="InterPro" id="IPR029044">
    <property type="entry name" value="Nucleotide-diphossugar_trans"/>
</dbReference>
<evidence type="ECO:0000313" key="4">
    <source>
        <dbReference type="EMBL" id="EHG19527.1"/>
    </source>
</evidence>
<dbReference type="STRING" id="679201.HMPREF9334_01842"/>
<dbReference type="SUPFAM" id="SSF53448">
    <property type="entry name" value="Nucleotide-diphospho-sugar transferases"/>
    <property type="match status" value="1"/>
</dbReference>
<dbReference type="PANTHER" id="PTHR22916:SF51">
    <property type="entry name" value="GLYCOSYLTRANSFERASE EPSH-RELATED"/>
    <property type="match status" value="1"/>
</dbReference>
<organism evidence="4 5">
    <name type="scientific">Selenomonas infelix ATCC 43532</name>
    <dbReference type="NCBI Taxonomy" id="679201"/>
    <lineage>
        <taxon>Bacteria</taxon>
        <taxon>Bacillati</taxon>
        <taxon>Bacillota</taxon>
        <taxon>Negativicutes</taxon>
        <taxon>Selenomonadales</taxon>
        <taxon>Selenomonadaceae</taxon>
        <taxon>Selenomonas</taxon>
    </lineage>
</organism>
<dbReference type="RefSeq" id="WP_006693277.1">
    <property type="nucleotide sequence ID" value="NZ_JH376800.1"/>
</dbReference>
<dbReference type="PANTHER" id="PTHR22916">
    <property type="entry name" value="GLYCOSYLTRANSFERASE"/>
    <property type="match status" value="1"/>
</dbReference>
<reference evidence="4 5" key="1">
    <citation type="submission" date="2011-08" db="EMBL/GenBank/DDBJ databases">
        <title>The Genome Sequence of Selenomonas infelix ATCC 43532.</title>
        <authorList>
            <consortium name="The Broad Institute Genome Sequencing Platform"/>
            <person name="Earl A."/>
            <person name="Ward D."/>
            <person name="Feldgarden M."/>
            <person name="Gevers D."/>
            <person name="Izard J."/>
            <person name="Blanton J.M."/>
            <person name="Baranova O.V."/>
            <person name="Dewhirst F.E."/>
            <person name="Young S.K."/>
            <person name="Zeng Q."/>
            <person name="Gargeya S."/>
            <person name="Fitzgerald M."/>
            <person name="Haas B."/>
            <person name="Abouelleil A."/>
            <person name="Alvarado L."/>
            <person name="Arachchi H.M."/>
            <person name="Berlin A."/>
            <person name="Brown A."/>
            <person name="Chapman S.B."/>
            <person name="Chen Z."/>
            <person name="Dunbar C."/>
            <person name="Freedman E."/>
            <person name="Gearin G."/>
            <person name="Gellesch M."/>
            <person name="Goldberg J."/>
            <person name="Griggs A."/>
            <person name="Gujja S."/>
            <person name="Heiman D."/>
            <person name="Howarth C."/>
            <person name="Larson L."/>
            <person name="Lui A."/>
            <person name="MacDonald P.J.P."/>
            <person name="Montmayeur A."/>
            <person name="Murphy C."/>
            <person name="Neiman D."/>
            <person name="Pearson M."/>
            <person name="Priest M."/>
            <person name="Roberts A."/>
            <person name="Saif S."/>
            <person name="Shea T."/>
            <person name="Shenoy N."/>
            <person name="Sisk P."/>
            <person name="Stolte C."/>
            <person name="Sykes S."/>
            <person name="Wortman J."/>
            <person name="Nusbaum C."/>
            <person name="Birren B."/>
        </authorList>
    </citation>
    <scope>NUCLEOTIDE SEQUENCE [LARGE SCALE GENOMIC DNA]</scope>
    <source>
        <strain evidence="4 5">ATCC 43532</strain>
    </source>
</reference>
<dbReference type="InterPro" id="IPR001173">
    <property type="entry name" value="Glyco_trans_2-like"/>
</dbReference>
<dbReference type="GO" id="GO:0016757">
    <property type="term" value="F:glycosyltransferase activity"/>
    <property type="evidence" value="ECO:0007669"/>
    <property type="project" value="UniProtKB-KW"/>
</dbReference>
<evidence type="ECO:0000256" key="1">
    <source>
        <dbReference type="ARBA" id="ARBA00022676"/>
    </source>
</evidence>
<comment type="caution">
    <text evidence="4">The sequence shown here is derived from an EMBL/GenBank/DDBJ whole genome shotgun (WGS) entry which is preliminary data.</text>
</comment>
<keyword evidence="1" id="KW-0328">Glycosyltransferase</keyword>
<keyword evidence="5" id="KW-1185">Reference proteome</keyword>
<dbReference type="EMBL" id="ACZM01000018">
    <property type="protein sequence ID" value="EHG19527.1"/>
    <property type="molecule type" value="Genomic_DNA"/>
</dbReference>
<gene>
    <name evidence="4" type="ORF">HMPREF9334_01842</name>
</gene>
<name>G5GRG1_9FIRM</name>